<evidence type="ECO:0000256" key="6">
    <source>
        <dbReference type="ARBA" id="ARBA00022763"/>
    </source>
</evidence>
<feature type="domain" description="Uracil-DNA glycosylase-like" evidence="12">
    <location>
        <begin position="53"/>
        <end position="214"/>
    </location>
</feature>
<dbReference type="CDD" id="cd10027">
    <property type="entry name" value="UDG-F1-like"/>
    <property type="match status" value="1"/>
</dbReference>
<accession>A0A1Y1QPZ0</accession>
<comment type="caution">
    <text evidence="13">The sequence shown here is derived from an EMBL/GenBank/DDBJ whole genome shotgun (WGS) entry which is preliminary data.</text>
</comment>
<dbReference type="InterPro" id="IPR018085">
    <property type="entry name" value="Ura-DNA_Glyclase_AS"/>
</dbReference>
<dbReference type="HAMAP" id="MF_00148">
    <property type="entry name" value="UDG"/>
    <property type="match status" value="1"/>
</dbReference>
<dbReference type="InterPro" id="IPR005122">
    <property type="entry name" value="Uracil-DNA_glycosylase-like"/>
</dbReference>
<evidence type="ECO:0000256" key="9">
    <source>
        <dbReference type="HAMAP-Rule" id="MF_00148"/>
    </source>
</evidence>
<name>A0A1Y1QPZ0_9GAMM</name>
<dbReference type="EC" id="3.2.2.27" evidence="4 9"/>
<reference evidence="13 14" key="1">
    <citation type="submission" date="2017-01" db="EMBL/GenBank/DDBJ databases">
        <title>Novel large sulfur bacteria in the metagenomes of groundwater-fed chemosynthetic microbial mats in the Lake Huron basin.</title>
        <authorList>
            <person name="Sharrar A.M."/>
            <person name="Flood B.E."/>
            <person name="Bailey J.V."/>
            <person name="Jones D.S."/>
            <person name="Biddanda B."/>
            <person name="Ruberg S.A."/>
            <person name="Marcus D.N."/>
            <person name="Dick G.J."/>
        </authorList>
    </citation>
    <scope>NUCLEOTIDE SEQUENCE [LARGE SCALE GENOMIC DNA]</scope>
    <source>
        <strain evidence="13">A8</strain>
    </source>
</reference>
<dbReference type="SMART" id="SM00987">
    <property type="entry name" value="UreE_C"/>
    <property type="match status" value="1"/>
</dbReference>
<comment type="function">
    <text evidence="2 9 11">Excises uracil residues from the DNA which can arise as a result of misincorporation of dUMP residues by DNA polymerase or due to deamination of cytosine.</text>
</comment>
<dbReference type="GO" id="GO:0005737">
    <property type="term" value="C:cytoplasm"/>
    <property type="evidence" value="ECO:0007669"/>
    <property type="project" value="UniProtKB-SubCell"/>
</dbReference>
<comment type="catalytic activity">
    <reaction evidence="1 9 11">
        <text>Hydrolyzes single-stranded DNA or mismatched double-stranded DNA and polynucleotides, releasing free uracil.</text>
        <dbReference type="EC" id="3.2.2.27"/>
    </reaction>
</comment>
<comment type="similarity">
    <text evidence="3 9 11">Belongs to the uracil-DNA glycosylase (UDG) superfamily. UNG family.</text>
</comment>
<dbReference type="InterPro" id="IPR002043">
    <property type="entry name" value="UDG_fam1"/>
</dbReference>
<evidence type="ECO:0000256" key="1">
    <source>
        <dbReference type="ARBA" id="ARBA00001400"/>
    </source>
</evidence>
<evidence type="ECO:0000256" key="2">
    <source>
        <dbReference type="ARBA" id="ARBA00002631"/>
    </source>
</evidence>
<evidence type="ECO:0000313" key="14">
    <source>
        <dbReference type="Proteomes" id="UP000192491"/>
    </source>
</evidence>
<feature type="active site" description="Proton acceptor" evidence="9 10">
    <location>
        <position position="68"/>
    </location>
</feature>
<dbReference type="NCBIfam" id="NF003592">
    <property type="entry name" value="PRK05254.1-5"/>
    <property type="match status" value="1"/>
</dbReference>
<keyword evidence="6 9" id="KW-0227">DNA damage</keyword>
<dbReference type="NCBIfam" id="NF003588">
    <property type="entry name" value="PRK05254.1-1"/>
    <property type="match status" value="1"/>
</dbReference>
<dbReference type="PROSITE" id="PS00130">
    <property type="entry name" value="U_DNA_GLYCOSYLASE"/>
    <property type="match status" value="1"/>
</dbReference>
<dbReference type="GO" id="GO:0097510">
    <property type="term" value="P:base-excision repair, AP site formation via deaminated base removal"/>
    <property type="evidence" value="ECO:0007669"/>
    <property type="project" value="TreeGrafter"/>
</dbReference>
<evidence type="ECO:0000256" key="7">
    <source>
        <dbReference type="ARBA" id="ARBA00022801"/>
    </source>
</evidence>
<gene>
    <name evidence="9" type="primary">ung</name>
    <name evidence="13" type="ORF">BWK73_19280</name>
</gene>
<dbReference type="NCBIfam" id="NF003589">
    <property type="entry name" value="PRK05254.1-2"/>
    <property type="match status" value="1"/>
</dbReference>
<keyword evidence="9" id="KW-0963">Cytoplasm</keyword>
<dbReference type="Gene3D" id="3.40.470.10">
    <property type="entry name" value="Uracil-DNA glycosylase-like domain"/>
    <property type="match status" value="1"/>
</dbReference>
<organism evidence="13 14">
    <name type="scientific">Thiothrix lacustris</name>
    <dbReference type="NCBI Taxonomy" id="525917"/>
    <lineage>
        <taxon>Bacteria</taxon>
        <taxon>Pseudomonadati</taxon>
        <taxon>Pseudomonadota</taxon>
        <taxon>Gammaproteobacteria</taxon>
        <taxon>Thiotrichales</taxon>
        <taxon>Thiotrichaceae</taxon>
        <taxon>Thiothrix</taxon>
    </lineage>
</organism>
<proteinExistence type="inferred from homology"/>
<dbReference type="GO" id="GO:0004844">
    <property type="term" value="F:uracil DNA N-glycosylase activity"/>
    <property type="evidence" value="ECO:0007669"/>
    <property type="project" value="UniProtKB-UniRule"/>
</dbReference>
<keyword evidence="8 9" id="KW-0234">DNA repair</keyword>
<dbReference type="PANTHER" id="PTHR11264">
    <property type="entry name" value="URACIL-DNA GLYCOSYLASE"/>
    <property type="match status" value="1"/>
</dbReference>
<dbReference type="NCBIfam" id="NF003591">
    <property type="entry name" value="PRK05254.1-4"/>
    <property type="match status" value="1"/>
</dbReference>
<dbReference type="FunFam" id="3.40.470.10:FF:000001">
    <property type="entry name" value="Uracil-DNA glycosylase"/>
    <property type="match status" value="1"/>
</dbReference>
<keyword evidence="7 9" id="KW-0378">Hydrolase</keyword>
<evidence type="ECO:0000256" key="5">
    <source>
        <dbReference type="ARBA" id="ARBA00018429"/>
    </source>
</evidence>
<evidence type="ECO:0000256" key="3">
    <source>
        <dbReference type="ARBA" id="ARBA00008184"/>
    </source>
</evidence>
<dbReference type="PANTHER" id="PTHR11264:SF0">
    <property type="entry name" value="URACIL-DNA GLYCOSYLASE"/>
    <property type="match status" value="1"/>
</dbReference>
<evidence type="ECO:0000256" key="11">
    <source>
        <dbReference type="RuleBase" id="RU003780"/>
    </source>
</evidence>
<evidence type="ECO:0000256" key="8">
    <source>
        <dbReference type="ARBA" id="ARBA00023204"/>
    </source>
</evidence>
<dbReference type="InterPro" id="IPR036895">
    <property type="entry name" value="Uracil-DNA_glycosylase-like_sf"/>
</dbReference>
<comment type="subcellular location">
    <subcellularLocation>
        <location evidence="9">Cytoplasm</location>
    </subcellularLocation>
</comment>
<dbReference type="AlphaFoldDB" id="A0A1Y1QPZ0"/>
<sequence>MNDVITLPIAWQTALADTLQHPDLQALFSFLAAQEQAGKLILPPYATRFQALQATPPDKVKVVILGQDPYPTPGHAHGLAFSVLPEVKPLPRSLKNIYKELLDDVGVDNQHSGYLQPWAEQGVLLLNTVLTVEAGNAGSHQKRGWERLTDRVIDTINAQPQPVVFVLWGGHAQKKAERIDSQRHLVIQTAHPSPLSARRGFFGSKPFSKINAFLREHGRDSIDWQI</sequence>
<evidence type="ECO:0000256" key="4">
    <source>
        <dbReference type="ARBA" id="ARBA00012030"/>
    </source>
</evidence>
<dbReference type="Proteomes" id="UP000192491">
    <property type="component" value="Unassembled WGS sequence"/>
</dbReference>
<evidence type="ECO:0000259" key="12">
    <source>
        <dbReference type="SMART" id="SM00986"/>
    </source>
</evidence>
<dbReference type="SUPFAM" id="SSF52141">
    <property type="entry name" value="Uracil-DNA glycosylase-like"/>
    <property type="match status" value="1"/>
</dbReference>
<dbReference type="EMBL" id="MTEJ01000103">
    <property type="protein sequence ID" value="OQX10838.1"/>
    <property type="molecule type" value="Genomic_DNA"/>
</dbReference>
<dbReference type="SMART" id="SM00986">
    <property type="entry name" value="UDG"/>
    <property type="match status" value="1"/>
</dbReference>
<dbReference type="Pfam" id="PF03167">
    <property type="entry name" value="UDG"/>
    <property type="match status" value="1"/>
</dbReference>
<evidence type="ECO:0000313" key="13">
    <source>
        <dbReference type="EMBL" id="OQX10838.1"/>
    </source>
</evidence>
<evidence type="ECO:0000256" key="10">
    <source>
        <dbReference type="PROSITE-ProRule" id="PRU10072"/>
    </source>
</evidence>
<protein>
    <recommendedName>
        <fullName evidence="5 9">Uracil-DNA glycosylase</fullName>
        <shortName evidence="9">UDG</shortName>
        <ecNumber evidence="4 9">3.2.2.27</ecNumber>
    </recommendedName>
</protein>
<dbReference type="NCBIfam" id="TIGR00628">
    <property type="entry name" value="ung"/>
    <property type="match status" value="1"/>
</dbReference>